<dbReference type="SUPFAM" id="SSF52540">
    <property type="entry name" value="P-loop containing nucleoside triphosphate hydrolases"/>
    <property type="match status" value="1"/>
</dbReference>
<dbReference type="Gene3D" id="3.30.450.40">
    <property type="match status" value="1"/>
</dbReference>
<dbReference type="Pfam" id="PF00069">
    <property type="entry name" value="Pkinase"/>
    <property type="match status" value="1"/>
</dbReference>
<dbReference type="InterPro" id="IPR041664">
    <property type="entry name" value="AAA_16"/>
</dbReference>
<dbReference type="Gene3D" id="1.10.510.10">
    <property type="entry name" value="Transferase(Phosphotransferase) domain 1"/>
    <property type="match status" value="1"/>
</dbReference>
<dbReference type="PANTHER" id="PTHR43642">
    <property type="entry name" value="HYBRID SIGNAL TRANSDUCTION HISTIDINE KINASE G"/>
    <property type="match status" value="1"/>
</dbReference>
<feature type="coiled-coil region" evidence="1">
    <location>
        <begin position="1524"/>
        <end position="1558"/>
    </location>
</feature>
<dbReference type="SMART" id="SM00065">
    <property type="entry name" value="GAF"/>
    <property type="match status" value="1"/>
</dbReference>
<dbReference type="CDD" id="cd07041">
    <property type="entry name" value="STAS_RsbR_RsbS_like"/>
    <property type="match status" value="1"/>
</dbReference>
<organism evidence="5 6">
    <name type="scientific">Chondromyces crocatus</name>
    <dbReference type="NCBI Taxonomy" id="52"/>
    <lineage>
        <taxon>Bacteria</taxon>
        <taxon>Pseudomonadati</taxon>
        <taxon>Myxococcota</taxon>
        <taxon>Polyangia</taxon>
        <taxon>Polyangiales</taxon>
        <taxon>Polyangiaceae</taxon>
        <taxon>Chondromyces</taxon>
    </lineage>
</organism>
<dbReference type="InterPro" id="IPR036513">
    <property type="entry name" value="STAS_dom_sf"/>
</dbReference>
<name>A0A0K1EGN6_CHOCO</name>
<dbReference type="InterPro" id="IPR011009">
    <property type="entry name" value="Kinase-like_dom_sf"/>
</dbReference>
<dbReference type="PATRIC" id="fig|52.7.peg.4603"/>
<dbReference type="InterPro" id="IPR002645">
    <property type="entry name" value="STAS_dom"/>
</dbReference>
<dbReference type="Gene3D" id="3.40.50.300">
    <property type="entry name" value="P-loop containing nucleotide triphosphate hydrolases"/>
    <property type="match status" value="1"/>
</dbReference>
<feature type="domain" description="STAS" evidence="3">
    <location>
        <begin position="1564"/>
        <end position="1675"/>
    </location>
</feature>
<dbReference type="CDD" id="cd14014">
    <property type="entry name" value="STKc_PknB_like"/>
    <property type="match status" value="1"/>
</dbReference>
<dbReference type="Pfam" id="PF13191">
    <property type="entry name" value="AAA_16"/>
    <property type="match status" value="1"/>
</dbReference>
<gene>
    <name evidence="5" type="ORF">CMC5_041830</name>
</gene>
<keyword evidence="5" id="KW-0723">Serine/threonine-protein kinase</keyword>
<evidence type="ECO:0000256" key="1">
    <source>
        <dbReference type="SAM" id="Coils"/>
    </source>
</evidence>
<keyword evidence="6" id="KW-1185">Reference proteome</keyword>
<dbReference type="SUPFAM" id="SSF56112">
    <property type="entry name" value="Protein kinase-like (PK-like)"/>
    <property type="match status" value="1"/>
</dbReference>
<dbReference type="PROSITE" id="PS00108">
    <property type="entry name" value="PROTEIN_KINASE_ST"/>
    <property type="match status" value="1"/>
</dbReference>
<dbReference type="InterPro" id="IPR008271">
    <property type="entry name" value="Ser/Thr_kinase_AS"/>
</dbReference>
<evidence type="ECO:0000259" key="3">
    <source>
        <dbReference type="PROSITE" id="PS50801"/>
    </source>
</evidence>
<keyword evidence="5" id="KW-0418">Kinase</keyword>
<dbReference type="InterPro" id="IPR053159">
    <property type="entry name" value="Hybrid_Histidine_Kinase"/>
</dbReference>
<dbReference type="PROSITE" id="PS50801">
    <property type="entry name" value="STAS"/>
    <property type="match status" value="1"/>
</dbReference>
<dbReference type="KEGG" id="ccro:CMC5_041830"/>
<dbReference type="Pfam" id="PF01590">
    <property type="entry name" value="GAF"/>
    <property type="match status" value="1"/>
</dbReference>
<dbReference type="OrthoDB" id="5521237at2"/>
<dbReference type="SUPFAM" id="SSF55781">
    <property type="entry name" value="GAF domain-like"/>
    <property type="match status" value="1"/>
</dbReference>
<evidence type="ECO:0000313" key="5">
    <source>
        <dbReference type="EMBL" id="AKT40030.1"/>
    </source>
</evidence>
<evidence type="ECO:0000259" key="4">
    <source>
        <dbReference type="PROSITE" id="PS50835"/>
    </source>
</evidence>
<dbReference type="PANTHER" id="PTHR43642:SF1">
    <property type="entry name" value="HYBRID SIGNAL TRANSDUCTION HISTIDINE KINASE G"/>
    <property type="match status" value="1"/>
</dbReference>
<dbReference type="STRING" id="52.CMC5_041830"/>
<feature type="domain" description="Ig-like" evidence="4">
    <location>
        <begin position="528"/>
        <end position="600"/>
    </location>
</feature>
<protein>
    <submittedName>
        <fullName evidence="5">Serine/threonine protein kinase</fullName>
    </submittedName>
</protein>
<dbReference type="PROSITE" id="PS50011">
    <property type="entry name" value="PROTEIN_KINASE_DOM"/>
    <property type="match status" value="1"/>
</dbReference>
<dbReference type="InterPro" id="IPR000719">
    <property type="entry name" value="Prot_kinase_dom"/>
</dbReference>
<dbReference type="PROSITE" id="PS50835">
    <property type="entry name" value="IG_LIKE"/>
    <property type="match status" value="1"/>
</dbReference>
<keyword evidence="1" id="KW-0175">Coiled coil</keyword>
<dbReference type="GO" id="GO:0005524">
    <property type="term" value="F:ATP binding"/>
    <property type="evidence" value="ECO:0007669"/>
    <property type="project" value="InterPro"/>
</dbReference>
<evidence type="ECO:0000259" key="2">
    <source>
        <dbReference type="PROSITE" id="PS50011"/>
    </source>
</evidence>
<evidence type="ECO:0000313" key="6">
    <source>
        <dbReference type="Proteomes" id="UP000067626"/>
    </source>
</evidence>
<dbReference type="Pfam" id="PF01740">
    <property type="entry name" value="STAS"/>
    <property type="match status" value="1"/>
</dbReference>
<dbReference type="Proteomes" id="UP000067626">
    <property type="component" value="Chromosome"/>
</dbReference>
<dbReference type="InterPro" id="IPR027417">
    <property type="entry name" value="P-loop_NTPase"/>
</dbReference>
<dbReference type="Gene3D" id="3.30.750.24">
    <property type="entry name" value="STAS domain"/>
    <property type="match status" value="1"/>
</dbReference>
<dbReference type="EMBL" id="CP012159">
    <property type="protein sequence ID" value="AKT40030.1"/>
    <property type="molecule type" value="Genomic_DNA"/>
</dbReference>
<proteinExistence type="predicted"/>
<dbReference type="InterPro" id="IPR029016">
    <property type="entry name" value="GAF-like_dom_sf"/>
</dbReference>
<dbReference type="SUPFAM" id="SSF52091">
    <property type="entry name" value="SpoIIaa-like"/>
    <property type="match status" value="1"/>
</dbReference>
<reference evidence="5 6" key="1">
    <citation type="submission" date="2015-07" db="EMBL/GenBank/DDBJ databases">
        <title>Genome analysis of myxobacterium Chondromyces crocatus Cm c5 reveals a high potential for natural compound synthesis and the genetic basis for the loss of fruiting body formation.</title>
        <authorList>
            <person name="Zaburannyi N."/>
            <person name="Bunk B."/>
            <person name="Maier J."/>
            <person name="Overmann J."/>
            <person name="Mueller R."/>
        </authorList>
    </citation>
    <scope>NUCLEOTIDE SEQUENCE [LARGE SCALE GENOMIC DNA]</scope>
    <source>
        <strain evidence="5 6">Cm c5</strain>
    </source>
</reference>
<dbReference type="SMART" id="SM00220">
    <property type="entry name" value="S_TKc"/>
    <property type="match status" value="1"/>
</dbReference>
<accession>A0A0K1EGN6</accession>
<sequence>MQQIAEFTLVEQIHESPEVFLCRGYRNEDRAPVTLKLLKEEIQSPRAVARLRHEYAILRDLDIRGVVKSYGLVEHGQSCALVLEDPGGEPLHHVLRRERLELRTALELASSLADTLAALHARKVIHKDLKPHNVLVSLSTRTTKLIDFGISTRLSRETQSARNPEALEGTLAYMSPEQTGRTNRLLDQRSDLYSFGVMFYEMLTGSLPFPTTDALELVHSHIARKPTPPHEVVPKLPRVVSDITMRLLAKAVEDRYQSARGLHADLVECLARLSPTGTIAPFPIAQHDRVGVLHLPQRLFGREESLSTLEAAWRETISGTAGVALVRGPSGVGKSSLVAELSQAVQRAGGVLVAGKFDQLGSSTPYAPIAYALRELVRRVLAEPPATLARWREALRAALGKNGRILTDRIPELELIIGPQEPVAALGPVEAQVRFQLLFQSFLRLFTTRSRPLALFLDDLQWADAESLRLVEMMLSEPSGRHLLLIGAYRDREVDADHPLNASLAALRRAGTRFVEITLQPLDERRVGQLVGEALSCDPTTVTSLVEVVWKRTEGNPFFVHRFLEALHEQNLLTFDPRRGTWSCDAQHLQDTIIVESVVALMAQKIQRLSPTSQQALKLAACVGHEFDLHTLSVVYQRPVAETVADLGEALCEGLIVPLGDDYSLVDASRAGPSSRVVPTGVDVSYRFLHDRVQQAAYMMVPEGEKQQVHLSIGRLLLAASEGEPSQEGLFKIAEHLNRGLAHVTDPADRVMVARVNLDAGRRAKAAIVHQTATGYLRAGIGLLDEARWEDEYELCYGLHAELAECGFLAGAQTEAEAACEAAIEHARSITDKAQLYSLRTVLYTTVGKYEEALTAGWTALSLFGVARPEGMAALGAEVQGELIQVQALLSRRPIASLLDAPELTDPDRRLEMQILVDLMGASFFVDQLQFTLVVAKMVSLSLRHGQMDLSAFAYMLYAVVLGATGMLREAYGFGKLGIELCARWNSPRIEAKVLSSATTTTLTLFEPLQLSLVRSARGLQVALEAGDILSYSYSAYMMVFNRAAMGEALGAYRAGLADVQAFLVRVKNGPGADVVGLGRQFAACLMGETKGRMSLSNDTFDEDALVATLDKPDAAVTAGWYHTLKVQLAVLYGDHELALAHAATAESLSAKATGCFFITELLFHANLARAALARGGADVEALTGARAQLATWAECCPDTFLHKRLLVDALVARASGDELSAIDLFDQAVEAACKSGFVHHQALASELLAQLHLERGRKHAAQVHLAAAHSAYLQWGATAKAQQLTERYGPSFAPWAGAPRPSSEAPATQGRLSTSITITTTGDIRGTTLDMLTVFRAAQAIAGEIELERVLERILRIVVENTGAELGHLFLPHEDALVLRTSMTVQADAVVQRASVPLEATTDVPRSVVYYAVRTLEAVVLGDALKDARFAADPHISATQPRSILCLPLLHQGKLSGVLHLAHHAATDVFTPARIELCQVLCAQAAIAVENALLVGRVQASTVALQRLNSALETEIGQRTEELRASNAQLVLELREREHAERERTRLQEEIIRAQGERLSEMSTPLIPITDRIMVMPLIGTLDRARVRQVLEAALEGAQARAASVVILDITGVRDVDTEVANSLLKTAAALRLLGAQVVLTGMRPEVARTVVSLNIDLRGIVIRGTLQSAILHAIRLSGEAAQVRRVLA</sequence>
<dbReference type="GO" id="GO:0004674">
    <property type="term" value="F:protein serine/threonine kinase activity"/>
    <property type="evidence" value="ECO:0007669"/>
    <property type="project" value="UniProtKB-KW"/>
</dbReference>
<keyword evidence="5" id="KW-0808">Transferase</keyword>
<dbReference type="InterPro" id="IPR007110">
    <property type="entry name" value="Ig-like_dom"/>
</dbReference>
<feature type="domain" description="Protein kinase" evidence="2">
    <location>
        <begin position="7"/>
        <end position="266"/>
    </location>
</feature>
<dbReference type="InterPro" id="IPR003018">
    <property type="entry name" value="GAF"/>
</dbReference>